<feature type="transmembrane region" description="Helical" evidence="6">
    <location>
        <begin position="369"/>
        <end position="388"/>
    </location>
</feature>
<evidence type="ECO:0000256" key="5">
    <source>
        <dbReference type="ARBA" id="ARBA00023136"/>
    </source>
</evidence>
<feature type="transmembrane region" description="Helical" evidence="6">
    <location>
        <begin position="223"/>
        <end position="243"/>
    </location>
</feature>
<feature type="transmembrane region" description="Helical" evidence="6">
    <location>
        <begin position="307"/>
        <end position="327"/>
    </location>
</feature>
<keyword evidence="3 6" id="KW-0812">Transmembrane</keyword>
<feature type="transmembrane region" description="Helical" evidence="6">
    <location>
        <begin position="339"/>
        <end position="362"/>
    </location>
</feature>
<evidence type="ECO:0000256" key="3">
    <source>
        <dbReference type="ARBA" id="ARBA00022692"/>
    </source>
</evidence>
<dbReference type="InterPro" id="IPR002797">
    <property type="entry name" value="Polysacc_synth"/>
</dbReference>
<comment type="subcellular location">
    <subcellularLocation>
        <location evidence="1">Cell membrane</location>
        <topology evidence="1">Multi-pass membrane protein</topology>
    </subcellularLocation>
</comment>
<feature type="transmembrane region" description="Helical" evidence="6">
    <location>
        <begin position="154"/>
        <end position="174"/>
    </location>
</feature>
<dbReference type="PANTHER" id="PTHR30250">
    <property type="entry name" value="PST FAMILY PREDICTED COLANIC ACID TRANSPORTER"/>
    <property type="match status" value="1"/>
</dbReference>
<feature type="transmembrane region" description="Helical" evidence="6">
    <location>
        <begin position="122"/>
        <end position="142"/>
    </location>
</feature>
<evidence type="ECO:0000256" key="6">
    <source>
        <dbReference type="SAM" id="Phobius"/>
    </source>
</evidence>
<evidence type="ECO:0000313" key="8">
    <source>
        <dbReference type="Proteomes" id="UP001501844"/>
    </source>
</evidence>
<comment type="caution">
    <text evidence="7">The sequence shown here is derived from an EMBL/GenBank/DDBJ whole genome shotgun (WGS) entry which is preliminary data.</text>
</comment>
<name>A0ABP8F6Y9_9BACT</name>
<keyword evidence="8" id="KW-1185">Reference proteome</keyword>
<evidence type="ECO:0000256" key="2">
    <source>
        <dbReference type="ARBA" id="ARBA00022475"/>
    </source>
</evidence>
<keyword evidence="4 6" id="KW-1133">Transmembrane helix</keyword>
<evidence type="ECO:0000256" key="4">
    <source>
        <dbReference type="ARBA" id="ARBA00022989"/>
    </source>
</evidence>
<dbReference type="InterPro" id="IPR050833">
    <property type="entry name" value="Poly_Biosynth_Transport"/>
</dbReference>
<evidence type="ECO:0000256" key="1">
    <source>
        <dbReference type="ARBA" id="ARBA00004651"/>
    </source>
</evidence>
<feature type="transmembrane region" description="Helical" evidence="6">
    <location>
        <begin position="429"/>
        <end position="450"/>
    </location>
</feature>
<keyword evidence="5 6" id="KW-0472">Membrane</keyword>
<organism evidence="7 8">
    <name type="scientific">Nibribacter koreensis</name>
    <dbReference type="NCBI Taxonomy" id="1084519"/>
    <lineage>
        <taxon>Bacteria</taxon>
        <taxon>Pseudomonadati</taxon>
        <taxon>Bacteroidota</taxon>
        <taxon>Cytophagia</taxon>
        <taxon>Cytophagales</taxon>
        <taxon>Hymenobacteraceae</taxon>
        <taxon>Nibribacter</taxon>
    </lineage>
</organism>
<feature type="transmembrane region" description="Helical" evidence="6">
    <location>
        <begin position="394"/>
        <end position="417"/>
    </location>
</feature>
<evidence type="ECO:0000313" key="7">
    <source>
        <dbReference type="EMBL" id="GAA4296413.1"/>
    </source>
</evidence>
<keyword evidence="2" id="KW-1003">Cell membrane</keyword>
<feature type="transmembrane region" description="Helical" evidence="6">
    <location>
        <begin position="180"/>
        <end position="202"/>
    </location>
</feature>
<gene>
    <name evidence="7" type="ORF">GCM10023183_03250</name>
</gene>
<feature type="transmembrane region" description="Helical" evidence="6">
    <location>
        <begin position="456"/>
        <end position="476"/>
    </location>
</feature>
<dbReference type="PANTHER" id="PTHR30250:SF11">
    <property type="entry name" value="O-ANTIGEN TRANSPORTER-RELATED"/>
    <property type="match status" value="1"/>
</dbReference>
<feature type="transmembrane region" description="Helical" evidence="6">
    <location>
        <begin position="40"/>
        <end position="61"/>
    </location>
</feature>
<sequence length="499" mass="56752">MDTIRKQGFLNTIISYAGMIIGYVNLVVLFPVLIPDADELGLTRFLISVAAIYAQFAALGFTNISAKYFPYFRDRDKKHNGFLFLMLLIPLAGFAVVTVLFLLLKPAVVDYFGKNSPLAVEYYYYIIPLSFFTLLFILLDAYLRSLYKTVVQSFLKDFLERVLMLASVVCYAWGWVDFQWFLVLFIGANSAVTFISIVYLLWLRQFFVRPNRNMFQVVPMREVVQYGLYSFLGNVSSAVITFIDQAMIAHYLGLDGVAYYTTGYFITSAIMVPSRGLNKIVYPQVADFFKAGNMAGLKVLYRKMTRVNMVVGFLLFLGIWCNVDNIFAIMPKDFSQGKYVILFMGLSRLFDLATGINGMILLTSNKYRFDLYFNLLMMALVAYTNYLLIPEYGISGAAFASMVVFVVYNLFRVILVAHFFKMQPFGWDSLLIVVISLLAFGASCLLPQLSNVVLDIAVRSVLITAVYGGLLVFLKVSPEVNNGIRKTLVRFGFREWKWL</sequence>
<proteinExistence type="predicted"/>
<feature type="transmembrane region" description="Helical" evidence="6">
    <location>
        <begin position="82"/>
        <end position="102"/>
    </location>
</feature>
<dbReference type="Proteomes" id="UP001501844">
    <property type="component" value="Unassembled WGS sequence"/>
</dbReference>
<reference evidence="8" key="1">
    <citation type="journal article" date="2019" name="Int. J. Syst. Evol. Microbiol.">
        <title>The Global Catalogue of Microorganisms (GCM) 10K type strain sequencing project: providing services to taxonomists for standard genome sequencing and annotation.</title>
        <authorList>
            <consortium name="The Broad Institute Genomics Platform"/>
            <consortium name="The Broad Institute Genome Sequencing Center for Infectious Disease"/>
            <person name="Wu L."/>
            <person name="Ma J."/>
        </authorList>
    </citation>
    <scope>NUCLEOTIDE SEQUENCE [LARGE SCALE GENOMIC DNA]</scope>
    <source>
        <strain evidence="8">JCM 17917</strain>
    </source>
</reference>
<protein>
    <submittedName>
        <fullName evidence="7">Flippase</fullName>
    </submittedName>
</protein>
<dbReference type="Pfam" id="PF01943">
    <property type="entry name" value="Polysacc_synt"/>
    <property type="match status" value="1"/>
</dbReference>
<feature type="transmembrane region" description="Helical" evidence="6">
    <location>
        <begin position="249"/>
        <end position="272"/>
    </location>
</feature>
<dbReference type="EMBL" id="BAABGX010000001">
    <property type="protein sequence ID" value="GAA4296413.1"/>
    <property type="molecule type" value="Genomic_DNA"/>
</dbReference>
<feature type="transmembrane region" description="Helical" evidence="6">
    <location>
        <begin position="12"/>
        <end position="34"/>
    </location>
</feature>
<dbReference type="RefSeq" id="WP_345161666.1">
    <property type="nucleotide sequence ID" value="NZ_BAABGX010000001.1"/>
</dbReference>
<accession>A0ABP8F6Y9</accession>